<dbReference type="RefSeq" id="WP_323452070.1">
    <property type="nucleotide sequence ID" value="NZ_LC735415.1"/>
</dbReference>
<keyword evidence="1" id="KW-0614">Plasmid</keyword>
<accession>A0AA86MBL1</accession>
<geneLocation type="plasmid" evidence="1 2">
    <name>pYSPA8-2</name>
</geneLocation>
<evidence type="ECO:0000313" key="2">
    <source>
        <dbReference type="Proteomes" id="UP001291653"/>
    </source>
</evidence>
<dbReference type="Proteomes" id="UP001291653">
    <property type="component" value="Plasmid pYSPA8-2"/>
</dbReference>
<evidence type="ECO:0000313" key="1">
    <source>
        <dbReference type="EMBL" id="BDT39653.1"/>
    </source>
</evidence>
<dbReference type="EMBL" id="LC735415">
    <property type="protein sequence ID" value="BDT39653.1"/>
    <property type="molecule type" value="Genomic_DNA"/>
</dbReference>
<gene>
    <name evidence="1" type="ORF">SYYSPA8_37675</name>
</gene>
<proteinExistence type="predicted"/>
<keyword evidence="2" id="KW-1185">Reference proteome</keyword>
<sequence>MPNRPPYDPTYGFDHDTRTVRVHHHDLARLLLMFRSLMRETQKPGSWEHMDDYDLSFERLADAADAAAEIVYGDKWQGPDLRMRCTTTEPVYEWPEGGPYDGEATFTWLVPGYGSHASDDDQVQRHSNTALCGFSWAKGDRPRRVEGLPECPECRREVRLGADRPRGAW</sequence>
<protein>
    <submittedName>
        <fullName evidence="1">Uncharacterized protein</fullName>
    </submittedName>
</protein>
<organism evidence="1 2">
    <name type="scientific">Streptomyces yaizuensis</name>
    <dbReference type="NCBI Taxonomy" id="2989713"/>
    <lineage>
        <taxon>Bacteria</taxon>
        <taxon>Bacillati</taxon>
        <taxon>Actinomycetota</taxon>
        <taxon>Actinomycetes</taxon>
        <taxon>Kitasatosporales</taxon>
        <taxon>Streptomycetaceae</taxon>
        <taxon>Streptomyces</taxon>
    </lineage>
</organism>
<dbReference type="AlphaFoldDB" id="A0AA86MBL1"/>
<reference evidence="1 2" key="1">
    <citation type="submission" date="2022-10" db="EMBL/GenBank/DDBJ databases">
        <title>Draft genome sequence of Streptomyces sp. YSPA8.</title>
        <authorList>
            <person name="Moriuchi R."/>
            <person name="Dohra H."/>
            <person name="Yamamura H."/>
            <person name="Kodani S."/>
        </authorList>
    </citation>
    <scope>NUCLEOTIDE SEQUENCE [LARGE SCALE GENOMIC DNA]</scope>
    <source>
        <strain evidence="1 2">YSPA8</strain>
        <plasmid evidence="1 2">pYSPA8-2</plasmid>
    </source>
</reference>
<name>A0AA86MBL1_9ACTN</name>